<evidence type="ECO:0000313" key="1">
    <source>
        <dbReference type="EMBL" id="QND42986.1"/>
    </source>
</evidence>
<proteinExistence type="predicted"/>
<keyword evidence="1" id="KW-0378">Hydrolase</keyword>
<evidence type="ECO:0000313" key="2">
    <source>
        <dbReference type="Proteomes" id="UP000515518"/>
    </source>
</evidence>
<dbReference type="CDD" id="cd00085">
    <property type="entry name" value="HNHc"/>
    <property type="match status" value="1"/>
</dbReference>
<dbReference type="Proteomes" id="UP000515518">
    <property type="component" value="Chromosome"/>
</dbReference>
<organism evidence="1 2">
    <name type="scientific">Rhizobium leguminosarum bv. viciae</name>
    <dbReference type="NCBI Taxonomy" id="387"/>
    <lineage>
        <taxon>Bacteria</taxon>
        <taxon>Pseudomonadati</taxon>
        <taxon>Pseudomonadota</taxon>
        <taxon>Alphaproteobacteria</taxon>
        <taxon>Hyphomicrobiales</taxon>
        <taxon>Rhizobiaceae</taxon>
        <taxon>Rhizobium/Agrobacterium group</taxon>
        <taxon>Rhizobium</taxon>
    </lineage>
</organism>
<name>A0A7G6RL54_RHILV</name>
<dbReference type="EMBL" id="CP050549">
    <property type="protein sequence ID" value="QND42986.1"/>
    <property type="molecule type" value="Genomic_DNA"/>
</dbReference>
<dbReference type="GO" id="GO:0004519">
    <property type="term" value="F:endonuclease activity"/>
    <property type="evidence" value="ECO:0007669"/>
    <property type="project" value="UniProtKB-KW"/>
</dbReference>
<dbReference type="Gene3D" id="1.10.30.50">
    <property type="match status" value="1"/>
</dbReference>
<dbReference type="AlphaFoldDB" id="A0A7G6RL54"/>
<accession>A0A7G6RL54</accession>
<protein>
    <submittedName>
        <fullName evidence="1">HNH endonuclease</fullName>
    </submittedName>
</protein>
<reference evidence="2" key="1">
    <citation type="journal article" date="2020" name="Mol. Plant Microbe">
        <title>Rhizobial microsymbionts of the narrowly endemic Oxytropis species growing in Kamchatka are characterized by significant genetic diversity and possess a set of genes that are associated with T3SS and T6SS secretion systems and can affect the development of symbiosis.</title>
        <authorList>
            <person name="Safronova V."/>
            <person name="Guro P."/>
            <person name="Sazanova A."/>
            <person name="Kuznetsova I."/>
            <person name="Belimov A."/>
            <person name="Yakubov V."/>
            <person name="Chirak E."/>
            <person name="Afonin A."/>
            <person name="Gogolev Y."/>
            <person name="Andronov E."/>
            <person name="Tikhonovich I."/>
        </authorList>
    </citation>
    <scope>NUCLEOTIDE SEQUENCE [LARGE SCALE GENOMIC DNA]</scope>
    <source>
        <strain evidence="2">RCAM0610</strain>
    </source>
</reference>
<dbReference type="InterPro" id="IPR003615">
    <property type="entry name" value="HNH_nuc"/>
</dbReference>
<gene>
    <name evidence="1" type="ORF">HB770_21020</name>
</gene>
<keyword evidence="1" id="KW-0255">Endonuclease</keyword>
<keyword evidence="1" id="KW-0540">Nuclease</keyword>
<sequence length="115" mass="13290">MAHAPGHPLTEGKRPYEFQHRVVFYDTNGVGPFECHWCGVEVDFSNMHIDHHDNDKTNNTPGNLLPSCPHCNMNRPRRERYLRFRDAFRKTIVDDDGVSEAILAQLTDRTTGRLQ</sequence>